<sequence>MTNCEQCKCSSDCKCCIKVCPEGETKKNNNGKCCCCCSCCKDECKCSPECICKKNQCHADKHSESKCCKC</sequence>
<dbReference type="Proteomes" id="UP000186176">
    <property type="component" value="Unassembled WGS sequence"/>
</dbReference>
<gene>
    <name evidence="2" type="ORF">cubi_01727</name>
</gene>
<dbReference type="InterPro" id="IPR017896">
    <property type="entry name" value="4Fe4S_Fe-S-bd"/>
</dbReference>
<evidence type="ECO:0000259" key="1">
    <source>
        <dbReference type="PROSITE" id="PS51379"/>
    </source>
</evidence>
<proteinExistence type="predicted"/>
<dbReference type="VEuPathDB" id="CryptoDB:cubi_01727"/>
<organism evidence="2 3">
    <name type="scientific">Cryptosporidium ubiquitum</name>
    <dbReference type="NCBI Taxonomy" id="857276"/>
    <lineage>
        <taxon>Eukaryota</taxon>
        <taxon>Sar</taxon>
        <taxon>Alveolata</taxon>
        <taxon>Apicomplexa</taxon>
        <taxon>Conoidasida</taxon>
        <taxon>Coccidia</taxon>
        <taxon>Eucoccidiorida</taxon>
        <taxon>Eimeriorina</taxon>
        <taxon>Cryptosporidiidae</taxon>
        <taxon>Cryptosporidium</taxon>
    </lineage>
</organism>
<name>A0A1J4MDZ5_9CRYT</name>
<dbReference type="GeneID" id="39978518"/>
<evidence type="ECO:0000313" key="3">
    <source>
        <dbReference type="Proteomes" id="UP000186176"/>
    </source>
</evidence>
<dbReference type="PROSITE" id="PS51379">
    <property type="entry name" value="4FE4S_FER_2"/>
    <property type="match status" value="1"/>
</dbReference>
<feature type="domain" description="4Fe-4S ferredoxin-type" evidence="1">
    <location>
        <begin position="1"/>
        <end position="30"/>
    </location>
</feature>
<dbReference type="EMBL" id="LRBP01000030">
    <property type="protein sequence ID" value="OII71252.1"/>
    <property type="molecule type" value="Genomic_DNA"/>
</dbReference>
<comment type="caution">
    <text evidence="2">The sequence shown here is derived from an EMBL/GenBank/DDBJ whole genome shotgun (WGS) entry which is preliminary data.</text>
</comment>
<dbReference type="AlphaFoldDB" id="A0A1J4MDZ5"/>
<reference evidence="2 3" key="1">
    <citation type="submission" date="2016-10" db="EMBL/GenBank/DDBJ databases">
        <title>Reductive evolution of mitochondrial metabolism and differential evolution of invasion-related proteins in Cryptosporidium.</title>
        <authorList>
            <person name="Liu S."/>
            <person name="Roellig D.M."/>
            <person name="Guo Y."/>
            <person name="Li N."/>
            <person name="Frace M.A."/>
            <person name="Tang K."/>
            <person name="Zhang L."/>
            <person name="Feng Y."/>
            <person name="Xiao L."/>
        </authorList>
    </citation>
    <scope>NUCLEOTIDE SEQUENCE [LARGE SCALE GENOMIC DNA]</scope>
    <source>
        <strain evidence="2">39726</strain>
    </source>
</reference>
<keyword evidence="3" id="KW-1185">Reference proteome</keyword>
<protein>
    <recommendedName>
        <fullName evidence="1">4Fe-4S ferredoxin-type domain-containing protein</fullName>
    </recommendedName>
</protein>
<dbReference type="RefSeq" id="XP_028873123.1">
    <property type="nucleotide sequence ID" value="XM_029018739.1"/>
</dbReference>
<accession>A0A1J4MDZ5</accession>
<evidence type="ECO:0000313" key="2">
    <source>
        <dbReference type="EMBL" id="OII71252.1"/>
    </source>
</evidence>